<protein>
    <submittedName>
        <fullName evidence="2 3">Uncharacterized protein</fullName>
    </submittedName>
</protein>
<reference evidence="2 4" key="1">
    <citation type="journal article" date="2012" name="Nature">
        <title>Algal genomes reveal evolutionary mosaicism and the fate of nucleomorphs.</title>
        <authorList>
            <consortium name="DOE Joint Genome Institute"/>
            <person name="Curtis B.A."/>
            <person name="Tanifuji G."/>
            <person name="Burki F."/>
            <person name="Gruber A."/>
            <person name="Irimia M."/>
            <person name="Maruyama S."/>
            <person name="Arias M.C."/>
            <person name="Ball S.G."/>
            <person name="Gile G.H."/>
            <person name="Hirakawa Y."/>
            <person name="Hopkins J.F."/>
            <person name="Kuo A."/>
            <person name="Rensing S.A."/>
            <person name="Schmutz J."/>
            <person name="Symeonidi A."/>
            <person name="Elias M."/>
            <person name="Eveleigh R.J."/>
            <person name="Herman E.K."/>
            <person name="Klute M.J."/>
            <person name="Nakayama T."/>
            <person name="Obornik M."/>
            <person name="Reyes-Prieto A."/>
            <person name="Armbrust E.V."/>
            <person name="Aves S.J."/>
            <person name="Beiko R.G."/>
            <person name="Coutinho P."/>
            <person name="Dacks J.B."/>
            <person name="Durnford D.G."/>
            <person name="Fast N.M."/>
            <person name="Green B.R."/>
            <person name="Grisdale C.J."/>
            <person name="Hempel F."/>
            <person name="Henrissat B."/>
            <person name="Hoppner M.P."/>
            <person name="Ishida K."/>
            <person name="Kim E."/>
            <person name="Koreny L."/>
            <person name="Kroth P.G."/>
            <person name="Liu Y."/>
            <person name="Malik S.B."/>
            <person name="Maier U.G."/>
            <person name="McRose D."/>
            <person name="Mock T."/>
            <person name="Neilson J.A."/>
            <person name="Onodera N.T."/>
            <person name="Poole A.M."/>
            <person name="Pritham E.J."/>
            <person name="Richards T.A."/>
            <person name="Rocap G."/>
            <person name="Roy S.W."/>
            <person name="Sarai C."/>
            <person name="Schaack S."/>
            <person name="Shirato S."/>
            <person name="Slamovits C.H."/>
            <person name="Spencer D.F."/>
            <person name="Suzuki S."/>
            <person name="Worden A.Z."/>
            <person name="Zauner S."/>
            <person name="Barry K."/>
            <person name="Bell C."/>
            <person name="Bharti A.K."/>
            <person name="Crow J.A."/>
            <person name="Grimwood J."/>
            <person name="Kramer R."/>
            <person name="Lindquist E."/>
            <person name="Lucas S."/>
            <person name="Salamov A."/>
            <person name="McFadden G.I."/>
            <person name="Lane C.E."/>
            <person name="Keeling P.J."/>
            <person name="Gray M.W."/>
            <person name="Grigoriev I.V."/>
            <person name="Archibald J.M."/>
        </authorList>
    </citation>
    <scope>NUCLEOTIDE SEQUENCE</scope>
    <source>
        <strain evidence="2 4">CCMP2712</strain>
    </source>
</reference>
<keyword evidence="4" id="KW-1185">Reference proteome</keyword>
<name>L1IGM2_GUITC</name>
<dbReference type="EnsemblProtists" id="EKX35406">
    <property type="protein sequence ID" value="EKX35406"/>
    <property type="gene ID" value="GUITHDRAFT_146511"/>
</dbReference>
<dbReference type="Proteomes" id="UP000011087">
    <property type="component" value="Unassembled WGS sequence"/>
</dbReference>
<dbReference type="EMBL" id="JH993091">
    <property type="protein sequence ID" value="EKX35406.1"/>
    <property type="molecule type" value="Genomic_DNA"/>
</dbReference>
<feature type="region of interest" description="Disordered" evidence="1">
    <location>
        <begin position="33"/>
        <end position="101"/>
    </location>
</feature>
<dbReference type="PaxDb" id="55529-EKX35406"/>
<proteinExistence type="predicted"/>
<evidence type="ECO:0000313" key="4">
    <source>
        <dbReference type="Proteomes" id="UP000011087"/>
    </source>
</evidence>
<evidence type="ECO:0000256" key="1">
    <source>
        <dbReference type="SAM" id="MobiDB-lite"/>
    </source>
</evidence>
<organism evidence="2">
    <name type="scientific">Guillardia theta (strain CCMP2712)</name>
    <name type="common">Cryptophyte</name>
    <dbReference type="NCBI Taxonomy" id="905079"/>
    <lineage>
        <taxon>Eukaryota</taxon>
        <taxon>Cryptophyceae</taxon>
        <taxon>Pyrenomonadales</taxon>
        <taxon>Geminigeraceae</taxon>
        <taxon>Guillardia</taxon>
    </lineage>
</organism>
<dbReference type="RefSeq" id="XP_005822386.1">
    <property type="nucleotide sequence ID" value="XM_005822329.1"/>
</dbReference>
<accession>L1IGM2</accession>
<dbReference type="HOGENOM" id="CLU_2297051_0_0_1"/>
<reference evidence="4" key="2">
    <citation type="submission" date="2012-11" db="EMBL/GenBank/DDBJ databases">
        <authorList>
            <person name="Kuo A."/>
            <person name="Curtis B.A."/>
            <person name="Tanifuji G."/>
            <person name="Burki F."/>
            <person name="Gruber A."/>
            <person name="Irimia M."/>
            <person name="Maruyama S."/>
            <person name="Arias M.C."/>
            <person name="Ball S.G."/>
            <person name="Gile G.H."/>
            <person name="Hirakawa Y."/>
            <person name="Hopkins J.F."/>
            <person name="Rensing S.A."/>
            <person name="Schmutz J."/>
            <person name="Symeonidi A."/>
            <person name="Elias M."/>
            <person name="Eveleigh R.J."/>
            <person name="Herman E.K."/>
            <person name="Klute M.J."/>
            <person name="Nakayama T."/>
            <person name="Obornik M."/>
            <person name="Reyes-Prieto A."/>
            <person name="Armbrust E.V."/>
            <person name="Aves S.J."/>
            <person name="Beiko R.G."/>
            <person name="Coutinho P."/>
            <person name="Dacks J.B."/>
            <person name="Durnford D.G."/>
            <person name="Fast N.M."/>
            <person name="Green B.R."/>
            <person name="Grisdale C."/>
            <person name="Hempe F."/>
            <person name="Henrissat B."/>
            <person name="Hoppner M.P."/>
            <person name="Ishida K.-I."/>
            <person name="Kim E."/>
            <person name="Koreny L."/>
            <person name="Kroth P.G."/>
            <person name="Liu Y."/>
            <person name="Malik S.-B."/>
            <person name="Maier U.G."/>
            <person name="McRose D."/>
            <person name="Mock T."/>
            <person name="Neilson J.A."/>
            <person name="Onodera N.T."/>
            <person name="Poole A.M."/>
            <person name="Pritham E.J."/>
            <person name="Richards T.A."/>
            <person name="Rocap G."/>
            <person name="Roy S.W."/>
            <person name="Sarai C."/>
            <person name="Schaack S."/>
            <person name="Shirato S."/>
            <person name="Slamovits C.H."/>
            <person name="Spencer D.F."/>
            <person name="Suzuki S."/>
            <person name="Worden A.Z."/>
            <person name="Zauner S."/>
            <person name="Barry K."/>
            <person name="Bell C."/>
            <person name="Bharti A.K."/>
            <person name="Crow J.A."/>
            <person name="Grimwood J."/>
            <person name="Kramer R."/>
            <person name="Lindquist E."/>
            <person name="Lucas S."/>
            <person name="Salamov A."/>
            <person name="McFadden G.I."/>
            <person name="Lane C.E."/>
            <person name="Keeling P.J."/>
            <person name="Gray M.W."/>
            <person name="Grigoriev I.V."/>
            <person name="Archibald J.M."/>
        </authorList>
    </citation>
    <scope>NUCLEOTIDE SEQUENCE</scope>
    <source>
        <strain evidence="4">CCMP2712</strain>
    </source>
</reference>
<dbReference type="AlphaFoldDB" id="L1IGM2"/>
<sequence length="101" mass="11645">MQLTQFIDHHISRPISASLLHPEDSRDLLEEDSSLTLERCKDSPKLPPPTRFRKGQRQQAAEGTASQSSRRHYRREWSRQVGRQIMGSADMKRMELESKGG</sequence>
<dbReference type="KEGG" id="gtt:GUITHDRAFT_146511"/>
<evidence type="ECO:0000313" key="3">
    <source>
        <dbReference type="EnsemblProtists" id="EKX35406"/>
    </source>
</evidence>
<reference evidence="3" key="3">
    <citation type="submission" date="2015-06" db="UniProtKB">
        <authorList>
            <consortium name="EnsemblProtists"/>
        </authorList>
    </citation>
    <scope>IDENTIFICATION</scope>
</reference>
<dbReference type="GeneID" id="17292123"/>
<feature type="compositionally biased region" description="Polar residues" evidence="1">
    <location>
        <begin position="57"/>
        <end position="68"/>
    </location>
</feature>
<feature type="compositionally biased region" description="Basic and acidic residues" evidence="1">
    <location>
        <begin position="90"/>
        <end position="101"/>
    </location>
</feature>
<gene>
    <name evidence="2" type="ORF">GUITHDRAFT_146511</name>
</gene>
<evidence type="ECO:0000313" key="2">
    <source>
        <dbReference type="EMBL" id="EKX35406.1"/>
    </source>
</evidence>